<dbReference type="EMBL" id="NTFS01000014">
    <property type="protein sequence ID" value="PAX60318.1"/>
    <property type="molecule type" value="Genomic_DNA"/>
</dbReference>
<proteinExistence type="inferred from homology"/>
<dbReference type="AlphaFoldDB" id="A0A2A2TQA1"/>
<evidence type="ECO:0000313" key="3">
    <source>
        <dbReference type="EMBL" id="PAX60318.1"/>
    </source>
</evidence>
<comment type="caution">
    <text evidence="3">The sequence shown here is derived from an EMBL/GenBank/DDBJ whole genome shotgun (WGS) entry which is preliminary data.</text>
</comment>
<dbReference type="Pfam" id="PF03693">
    <property type="entry name" value="ParD_antitoxin"/>
    <property type="match status" value="1"/>
</dbReference>
<name>A0A2A2TQA1_9CYAN</name>
<dbReference type="RefSeq" id="WP_095720172.1">
    <property type="nucleotide sequence ID" value="NZ_NTFS01000014.1"/>
</dbReference>
<dbReference type="Proteomes" id="UP000218238">
    <property type="component" value="Unassembled WGS sequence"/>
</dbReference>
<dbReference type="PANTHER" id="PTHR36582">
    <property type="entry name" value="ANTITOXIN PARD"/>
    <property type="match status" value="1"/>
</dbReference>
<gene>
    <name evidence="3" type="ORF">CK510_02435</name>
</gene>
<dbReference type="SUPFAM" id="SSF47598">
    <property type="entry name" value="Ribbon-helix-helix"/>
    <property type="match status" value="1"/>
</dbReference>
<dbReference type="GO" id="GO:0006355">
    <property type="term" value="P:regulation of DNA-templated transcription"/>
    <property type="evidence" value="ECO:0007669"/>
    <property type="project" value="InterPro"/>
</dbReference>
<organism evidence="3 4">
    <name type="scientific">Brunnivagina elsteri CCALA 953</name>
    <dbReference type="NCBI Taxonomy" id="987040"/>
    <lineage>
        <taxon>Bacteria</taxon>
        <taxon>Bacillati</taxon>
        <taxon>Cyanobacteriota</taxon>
        <taxon>Cyanophyceae</taxon>
        <taxon>Nostocales</taxon>
        <taxon>Calotrichaceae</taxon>
        <taxon>Brunnivagina</taxon>
    </lineage>
</organism>
<dbReference type="InterPro" id="IPR010985">
    <property type="entry name" value="Ribbon_hlx_hlx"/>
</dbReference>
<dbReference type="Gene3D" id="6.10.10.120">
    <property type="entry name" value="Antitoxin ParD1-like"/>
    <property type="match status" value="1"/>
</dbReference>
<evidence type="ECO:0000256" key="1">
    <source>
        <dbReference type="ARBA" id="ARBA00008580"/>
    </source>
</evidence>
<dbReference type="OrthoDB" id="517705at2"/>
<keyword evidence="4" id="KW-1185">Reference proteome</keyword>
<dbReference type="NCBIfam" id="TIGR02606">
    <property type="entry name" value="antidote_CC2985"/>
    <property type="match status" value="1"/>
</dbReference>
<evidence type="ECO:0000256" key="2">
    <source>
        <dbReference type="ARBA" id="ARBA00022649"/>
    </source>
</evidence>
<dbReference type="InterPro" id="IPR038296">
    <property type="entry name" value="ParD_sf"/>
</dbReference>
<sequence length="89" mass="10196">MSISLTPELEQFIQSQVASGKYTSTEEVIIAGIKLLEERENIYKGRFEELKREIAIGVEASERGEVIDGEIVFRQLEQKLKQRRQQAGK</sequence>
<evidence type="ECO:0000313" key="4">
    <source>
        <dbReference type="Proteomes" id="UP000218238"/>
    </source>
</evidence>
<reference evidence="3 4" key="1">
    <citation type="submission" date="2017-08" db="EMBL/GenBank/DDBJ databases">
        <title>Draft genome sequence of filamentous cyanobacterium Calothrix elsteri CCALA 953.</title>
        <authorList>
            <person name="Gagunashvili A.N."/>
            <person name="Elster J."/>
            <person name="Andresson O.S."/>
        </authorList>
    </citation>
    <scope>NUCLEOTIDE SEQUENCE [LARGE SCALE GENOMIC DNA]</scope>
    <source>
        <strain evidence="3 4">CCALA 953</strain>
    </source>
</reference>
<dbReference type="InterPro" id="IPR022789">
    <property type="entry name" value="ParD"/>
</dbReference>
<protein>
    <submittedName>
        <fullName evidence="3">Type II toxin-antitoxin system ParD family antitoxin</fullName>
    </submittedName>
</protein>
<keyword evidence="2" id="KW-1277">Toxin-antitoxin system</keyword>
<dbReference type="PANTHER" id="PTHR36582:SF2">
    <property type="entry name" value="ANTITOXIN PARD"/>
    <property type="match status" value="1"/>
</dbReference>
<comment type="similarity">
    <text evidence="1">Belongs to the ParD antitoxin family.</text>
</comment>
<accession>A0A2A2TQA1</accession>